<proteinExistence type="predicted"/>
<dbReference type="InterPro" id="IPR036909">
    <property type="entry name" value="Cyt_c-like_dom_sf"/>
</dbReference>
<sequence>MKINLITLLGAGLLVSGCASGPTPIPEAQSDAAQLYVEQCGACHAVPHPKRNTVAEWQHLFVLMEQRMAERGMAAFSAEEKEILMNYLQRNAR</sequence>
<dbReference type="AlphaFoldDB" id="A0A832N2J3"/>
<dbReference type="GO" id="GO:0009055">
    <property type="term" value="F:electron transfer activity"/>
    <property type="evidence" value="ECO:0007669"/>
    <property type="project" value="InterPro"/>
</dbReference>
<dbReference type="EMBL" id="DRNF01000007">
    <property type="protein sequence ID" value="HHJ80010.1"/>
    <property type="molecule type" value="Genomic_DNA"/>
</dbReference>
<accession>A0A832N2J3</accession>
<organism evidence="1">
    <name type="scientific">Candidatus Tenderia electrophaga</name>
    <dbReference type="NCBI Taxonomy" id="1748243"/>
    <lineage>
        <taxon>Bacteria</taxon>
        <taxon>Pseudomonadati</taxon>
        <taxon>Pseudomonadota</taxon>
        <taxon>Gammaproteobacteria</taxon>
        <taxon>Candidatus Tenderiales</taxon>
        <taxon>Candidatus Tenderiaceae</taxon>
        <taxon>Candidatus Tenderia</taxon>
    </lineage>
</organism>
<gene>
    <name evidence="1" type="ORF">ENJ65_00085</name>
</gene>
<dbReference type="InterPro" id="IPR018588">
    <property type="entry name" value="Dihaem_cytochrome-c"/>
</dbReference>
<dbReference type="GO" id="GO:0020037">
    <property type="term" value="F:heme binding"/>
    <property type="evidence" value="ECO:0007669"/>
    <property type="project" value="InterPro"/>
</dbReference>
<evidence type="ECO:0000313" key="1">
    <source>
        <dbReference type="EMBL" id="HHJ80010.1"/>
    </source>
</evidence>
<dbReference type="Proteomes" id="UP000885832">
    <property type="component" value="Unassembled WGS sequence"/>
</dbReference>
<reference evidence="1" key="1">
    <citation type="journal article" date="2020" name="mSystems">
        <title>Genome- and Community-Level Interaction Insights into Carbon Utilization and Element Cycling Functions of Hydrothermarchaeota in Hydrothermal Sediment.</title>
        <authorList>
            <person name="Zhou Z."/>
            <person name="Liu Y."/>
            <person name="Xu W."/>
            <person name="Pan J."/>
            <person name="Luo Z.H."/>
            <person name="Li M."/>
        </authorList>
    </citation>
    <scope>NUCLEOTIDE SEQUENCE [LARGE SCALE GENOMIC DNA]</scope>
    <source>
        <strain evidence="1">HyVt-505</strain>
    </source>
</reference>
<dbReference type="SUPFAM" id="SSF46626">
    <property type="entry name" value="Cytochrome c"/>
    <property type="match status" value="1"/>
</dbReference>
<dbReference type="Gene3D" id="1.10.760.10">
    <property type="entry name" value="Cytochrome c-like domain"/>
    <property type="match status" value="1"/>
</dbReference>
<name>A0A832N2J3_9GAMM</name>
<dbReference type="PROSITE" id="PS51257">
    <property type="entry name" value="PROKAR_LIPOPROTEIN"/>
    <property type="match status" value="1"/>
</dbReference>
<dbReference type="Pfam" id="PF09626">
    <property type="entry name" value="DHC"/>
    <property type="match status" value="1"/>
</dbReference>
<comment type="caution">
    <text evidence="1">The sequence shown here is derived from an EMBL/GenBank/DDBJ whole genome shotgun (WGS) entry which is preliminary data.</text>
</comment>
<protein>
    <submittedName>
        <fullName evidence="1">Cytochrome C</fullName>
    </submittedName>
</protein>